<dbReference type="PROSITE" id="PS51021">
    <property type="entry name" value="BAR"/>
    <property type="match status" value="1"/>
</dbReference>
<dbReference type="InterPro" id="IPR046982">
    <property type="entry name" value="BIN3/RVS161-like"/>
</dbReference>
<dbReference type="PRINTS" id="PR00452">
    <property type="entry name" value="SH3DOMAIN"/>
</dbReference>
<gene>
    <name evidence="6" type="ORF">H2201_002780</name>
</gene>
<dbReference type="PANTHER" id="PTHR47174:SF2">
    <property type="entry name" value="SH3 DOMAIN SIGNALLING PROTEIN (AFU_ORTHOLOGUE AFUA_5G07670)"/>
    <property type="match status" value="1"/>
</dbReference>
<reference evidence="6" key="1">
    <citation type="submission" date="2022-10" db="EMBL/GenBank/DDBJ databases">
        <title>Culturing micro-colonial fungi from biological soil crusts in the Mojave desert and describing Neophaeococcomyces mojavensis, and introducing the new genera and species Taxawa tesnikishii.</title>
        <authorList>
            <person name="Kurbessoian T."/>
            <person name="Stajich J.E."/>
        </authorList>
    </citation>
    <scope>NUCLEOTIDE SEQUENCE</scope>
    <source>
        <strain evidence="6">TK_1</strain>
    </source>
</reference>
<dbReference type="InterPro" id="IPR036028">
    <property type="entry name" value="SH3-like_dom_sf"/>
</dbReference>
<dbReference type="InterPro" id="IPR004148">
    <property type="entry name" value="BAR_dom"/>
</dbReference>
<protein>
    <recommendedName>
        <fullName evidence="8">SH3 domain-containing protein</fullName>
    </recommendedName>
</protein>
<dbReference type="PROSITE" id="PS50002">
    <property type="entry name" value="SH3"/>
    <property type="match status" value="1"/>
</dbReference>
<feature type="domain" description="BAR" evidence="5">
    <location>
        <begin position="6"/>
        <end position="242"/>
    </location>
</feature>
<dbReference type="PANTHER" id="PTHR47174">
    <property type="entry name" value="BRIDGING INTEGRATOR 3"/>
    <property type="match status" value="1"/>
</dbReference>
<evidence type="ECO:0000256" key="3">
    <source>
        <dbReference type="SAM" id="MobiDB-lite"/>
    </source>
</evidence>
<organism evidence="6 7">
    <name type="scientific">Coniosporium apollinis</name>
    <dbReference type="NCBI Taxonomy" id="61459"/>
    <lineage>
        <taxon>Eukaryota</taxon>
        <taxon>Fungi</taxon>
        <taxon>Dikarya</taxon>
        <taxon>Ascomycota</taxon>
        <taxon>Pezizomycotina</taxon>
        <taxon>Dothideomycetes</taxon>
        <taxon>Dothideomycetes incertae sedis</taxon>
        <taxon>Coniosporium</taxon>
    </lineage>
</organism>
<dbReference type="Proteomes" id="UP001172684">
    <property type="component" value="Unassembled WGS sequence"/>
</dbReference>
<feature type="compositionally biased region" description="Low complexity" evidence="3">
    <location>
        <begin position="454"/>
        <end position="467"/>
    </location>
</feature>
<evidence type="ECO:0000259" key="5">
    <source>
        <dbReference type="PROSITE" id="PS51021"/>
    </source>
</evidence>
<evidence type="ECO:0000259" key="4">
    <source>
        <dbReference type="PROSITE" id="PS50002"/>
    </source>
</evidence>
<accession>A0ABQ9NX37</accession>
<sequence>MQRVQRKFGSFLPRTADETQIATLLNDFKEADQMLIKIIEGAKAWREAWAAILRHQLFLAAEYEMLYGPILGAMEDHEASHVPVETPQHLLEQVKKLRAVYSELKADMEEEVNTMDVKLIQTAKDAREALAPMQKVIKKREDRKLDYERYKSRVEHIEKKDKRSDRDNVALAKQQIEFEHATQEYQSADSHLRAVLPGIINATFALVPHLLATQISIQNAILAQFYTLLHNYCNEQGFPSPPPEWEDVVSAWDATFTPFRKEVESGFGLIAHGKAVHQPMEHREASKNDSLTGFGIRNGLTGRRTGHQGLGKPPPPPSSRRTSSSSATVSPPALPGPPALQSPQPPAVDTSPKPRIASSSFTRPRIGYNLGKQLSHDASAAITSPSPGTSPSVGAQRSASGYFGAGDARPRISSSASYSSQSLERTVSANSTGYVRTPIATAQYANIASGGITSPGTAASPSSRGSSPDVSKKKPPPPPPKPKRIGSQLADFVTALYDFEGQHDGDLSFQEGDRIRVIKRTDSAQDWWEGEVRGVKGSFPANYCQT</sequence>
<dbReference type="Pfam" id="PF03114">
    <property type="entry name" value="BAR"/>
    <property type="match status" value="1"/>
</dbReference>
<feature type="compositionally biased region" description="Pro residues" evidence="3">
    <location>
        <begin position="332"/>
        <end position="346"/>
    </location>
</feature>
<dbReference type="CDD" id="cd07599">
    <property type="entry name" value="BAR_Rvs167p"/>
    <property type="match status" value="1"/>
</dbReference>
<evidence type="ECO:0000313" key="7">
    <source>
        <dbReference type="Proteomes" id="UP001172684"/>
    </source>
</evidence>
<evidence type="ECO:0000256" key="1">
    <source>
        <dbReference type="ARBA" id="ARBA00022443"/>
    </source>
</evidence>
<feature type="region of interest" description="Disordered" evidence="3">
    <location>
        <begin position="377"/>
        <end position="429"/>
    </location>
</feature>
<name>A0ABQ9NX37_9PEZI</name>
<feature type="compositionally biased region" description="Low complexity" evidence="3">
    <location>
        <begin position="319"/>
        <end position="331"/>
    </location>
</feature>
<feature type="domain" description="SH3" evidence="4">
    <location>
        <begin position="488"/>
        <end position="546"/>
    </location>
</feature>
<dbReference type="InterPro" id="IPR001452">
    <property type="entry name" value="SH3_domain"/>
</dbReference>
<evidence type="ECO:0000313" key="6">
    <source>
        <dbReference type="EMBL" id="KAJ9666947.1"/>
    </source>
</evidence>
<dbReference type="SMART" id="SM00326">
    <property type="entry name" value="SH3"/>
    <property type="match status" value="1"/>
</dbReference>
<dbReference type="InterPro" id="IPR027267">
    <property type="entry name" value="AH/BAR_dom_sf"/>
</dbReference>
<dbReference type="EMBL" id="JAPDRL010000015">
    <property type="protein sequence ID" value="KAJ9666947.1"/>
    <property type="molecule type" value="Genomic_DNA"/>
</dbReference>
<dbReference type="SUPFAM" id="SSF50044">
    <property type="entry name" value="SH3-domain"/>
    <property type="match status" value="1"/>
</dbReference>
<proteinExistence type="predicted"/>
<dbReference type="Gene3D" id="2.30.30.40">
    <property type="entry name" value="SH3 Domains"/>
    <property type="match status" value="1"/>
</dbReference>
<keyword evidence="1 2" id="KW-0728">SH3 domain</keyword>
<keyword evidence="7" id="KW-1185">Reference proteome</keyword>
<dbReference type="Gene3D" id="1.20.1270.60">
    <property type="entry name" value="Arfaptin homology (AH) domain/BAR domain"/>
    <property type="match status" value="1"/>
</dbReference>
<feature type="region of interest" description="Disordered" evidence="3">
    <location>
        <begin position="277"/>
        <end position="364"/>
    </location>
</feature>
<feature type="region of interest" description="Disordered" evidence="3">
    <location>
        <begin position="450"/>
        <end position="486"/>
    </location>
</feature>
<dbReference type="Pfam" id="PF14604">
    <property type="entry name" value="SH3_9"/>
    <property type="match status" value="1"/>
</dbReference>
<comment type="caution">
    <text evidence="6">The sequence shown here is derived from an EMBL/GenBank/DDBJ whole genome shotgun (WGS) entry which is preliminary data.</text>
</comment>
<feature type="compositionally biased region" description="Low complexity" evidence="3">
    <location>
        <begin position="378"/>
        <end position="392"/>
    </location>
</feature>
<evidence type="ECO:0008006" key="8">
    <source>
        <dbReference type="Google" id="ProtNLM"/>
    </source>
</evidence>
<dbReference type="SUPFAM" id="SSF103657">
    <property type="entry name" value="BAR/IMD domain-like"/>
    <property type="match status" value="1"/>
</dbReference>
<evidence type="ECO:0000256" key="2">
    <source>
        <dbReference type="PROSITE-ProRule" id="PRU00192"/>
    </source>
</evidence>
<feature type="compositionally biased region" description="Low complexity" evidence="3">
    <location>
        <begin position="413"/>
        <end position="422"/>
    </location>
</feature>